<evidence type="ECO:0000313" key="4">
    <source>
        <dbReference type="Proteomes" id="UP000236754"/>
    </source>
</evidence>
<dbReference type="InterPro" id="IPR052526">
    <property type="entry name" value="HTH-type_Bedaq_tolerance"/>
</dbReference>
<sequence length="192" mass="20403">MHIDAAMLLSMSMSSLPVPPDEQPDAGEPRTDRRDAEQPSTGEPAGAKEGVLRSAGAVYGLLATLLRHSSRDLSLTSLATLSTLSRTGPRRITDLAAVEGVTQPSVTTLVTNLERAGLVERRSDPADRRVVLVALTDAGADYIHTRRRSSVEVFSALIELLPPDEAAALAAAVPALERLRALDDAHRDPAGR</sequence>
<feature type="compositionally biased region" description="Basic and acidic residues" evidence="1">
    <location>
        <begin position="27"/>
        <end position="37"/>
    </location>
</feature>
<keyword evidence="4" id="KW-1185">Reference proteome</keyword>
<dbReference type="InterPro" id="IPR036390">
    <property type="entry name" value="WH_DNA-bd_sf"/>
</dbReference>
<organism evidence="3 4">
    <name type="scientific">Actinacidiphila yanglinensis</name>
    <dbReference type="NCBI Taxonomy" id="310779"/>
    <lineage>
        <taxon>Bacteria</taxon>
        <taxon>Bacillati</taxon>
        <taxon>Actinomycetota</taxon>
        <taxon>Actinomycetes</taxon>
        <taxon>Kitasatosporales</taxon>
        <taxon>Streptomycetaceae</taxon>
        <taxon>Actinacidiphila</taxon>
    </lineage>
</organism>
<proteinExistence type="predicted"/>
<evidence type="ECO:0000313" key="3">
    <source>
        <dbReference type="EMBL" id="SEG54430.1"/>
    </source>
</evidence>
<feature type="region of interest" description="Disordered" evidence="1">
    <location>
        <begin position="10"/>
        <end position="49"/>
    </location>
</feature>
<dbReference type="Pfam" id="PF01047">
    <property type="entry name" value="MarR"/>
    <property type="match status" value="1"/>
</dbReference>
<dbReference type="Gene3D" id="1.10.10.10">
    <property type="entry name" value="Winged helix-like DNA-binding domain superfamily/Winged helix DNA-binding domain"/>
    <property type="match status" value="1"/>
</dbReference>
<dbReference type="AlphaFoldDB" id="A0A1H6B1E9"/>
<evidence type="ECO:0000256" key="1">
    <source>
        <dbReference type="SAM" id="MobiDB-lite"/>
    </source>
</evidence>
<evidence type="ECO:0000259" key="2">
    <source>
        <dbReference type="PROSITE" id="PS50995"/>
    </source>
</evidence>
<dbReference type="SMART" id="SM00347">
    <property type="entry name" value="HTH_MARR"/>
    <property type="match status" value="1"/>
</dbReference>
<dbReference type="InterPro" id="IPR036388">
    <property type="entry name" value="WH-like_DNA-bd_sf"/>
</dbReference>
<dbReference type="PANTHER" id="PTHR39515">
    <property type="entry name" value="CONSERVED PROTEIN"/>
    <property type="match status" value="1"/>
</dbReference>
<name>A0A1H6B1E9_9ACTN</name>
<accession>A0A1H6B1E9</accession>
<dbReference type="SUPFAM" id="SSF46785">
    <property type="entry name" value="Winged helix' DNA-binding domain"/>
    <property type="match status" value="1"/>
</dbReference>
<dbReference type="PROSITE" id="PS50995">
    <property type="entry name" value="HTH_MARR_2"/>
    <property type="match status" value="1"/>
</dbReference>
<feature type="domain" description="HTH marR-type" evidence="2">
    <location>
        <begin position="48"/>
        <end position="178"/>
    </location>
</feature>
<dbReference type="GO" id="GO:0003700">
    <property type="term" value="F:DNA-binding transcription factor activity"/>
    <property type="evidence" value="ECO:0007669"/>
    <property type="project" value="InterPro"/>
</dbReference>
<reference evidence="3 4" key="1">
    <citation type="submission" date="2016-10" db="EMBL/GenBank/DDBJ databases">
        <authorList>
            <person name="de Groot N.N."/>
        </authorList>
    </citation>
    <scope>NUCLEOTIDE SEQUENCE [LARGE SCALE GENOMIC DNA]</scope>
    <source>
        <strain evidence="3 4">CGMCC 4.2023</strain>
    </source>
</reference>
<keyword evidence="3" id="KW-0238">DNA-binding</keyword>
<gene>
    <name evidence="3" type="ORF">SAMN05216223_106122</name>
</gene>
<dbReference type="PANTHER" id="PTHR39515:SF2">
    <property type="entry name" value="HTH-TYPE TRANSCRIPTIONAL REGULATOR RV0880"/>
    <property type="match status" value="1"/>
</dbReference>
<dbReference type="GO" id="GO:0003677">
    <property type="term" value="F:DNA binding"/>
    <property type="evidence" value="ECO:0007669"/>
    <property type="project" value="UniProtKB-KW"/>
</dbReference>
<protein>
    <submittedName>
        <fullName evidence="3">DNA-binding transcriptional regulator, MarR family</fullName>
    </submittedName>
</protein>
<dbReference type="Proteomes" id="UP000236754">
    <property type="component" value="Unassembled WGS sequence"/>
</dbReference>
<dbReference type="InterPro" id="IPR000835">
    <property type="entry name" value="HTH_MarR-typ"/>
</dbReference>
<dbReference type="EMBL" id="FNVU01000006">
    <property type="protein sequence ID" value="SEG54430.1"/>
    <property type="molecule type" value="Genomic_DNA"/>
</dbReference>